<dbReference type="CDD" id="cd07377">
    <property type="entry name" value="WHTH_GntR"/>
    <property type="match status" value="1"/>
</dbReference>
<keyword evidence="6" id="KW-1185">Reference proteome</keyword>
<dbReference type="PROSITE" id="PS50949">
    <property type="entry name" value="HTH_GNTR"/>
    <property type="match status" value="1"/>
</dbReference>
<dbReference type="AlphaFoldDB" id="A0A348HEU8"/>
<dbReference type="InterPro" id="IPR008920">
    <property type="entry name" value="TF_FadR/GntR_C"/>
</dbReference>
<dbReference type="Gene3D" id="1.10.10.10">
    <property type="entry name" value="Winged helix-like DNA-binding domain superfamily/Winged helix DNA-binding domain"/>
    <property type="match status" value="1"/>
</dbReference>
<dbReference type="STRING" id="1123510.GCA_000620025_00382"/>
<dbReference type="PANTHER" id="PTHR43537">
    <property type="entry name" value="TRANSCRIPTIONAL REGULATOR, GNTR FAMILY"/>
    <property type="match status" value="1"/>
</dbReference>
<dbReference type="PANTHER" id="PTHR43537:SF45">
    <property type="entry name" value="GNTR FAMILY REGULATORY PROTEIN"/>
    <property type="match status" value="1"/>
</dbReference>
<keyword evidence="1" id="KW-0805">Transcription regulation</keyword>
<protein>
    <submittedName>
        <fullName evidence="5">Transcriptional regulators</fullName>
    </submittedName>
</protein>
<dbReference type="InterPro" id="IPR036388">
    <property type="entry name" value="WH-like_DNA-bd_sf"/>
</dbReference>
<evidence type="ECO:0000313" key="5">
    <source>
        <dbReference type="EMBL" id="BBG30150.1"/>
    </source>
</evidence>
<accession>A0A348HEU8</accession>
<evidence type="ECO:0000313" key="6">
    <source>
        <dbReference type="Proteomes" id="UP000267342"/>
    </source>
</evidence>
<dbReference type="InterPro" id="IPR011711">
    <property type="entry name" value="GntR_C"/>
</dbReference>
<evidence type="ECO:0000259" key="4">
    <source>
        <dbReference type="PROSITE" id="PS50949"/>
    </source>
</evidence>
<dbReference type="SUPFAM" id="SSF46785">
    <property type="entry name" value="Winged helix' DNA-binding domain"/>
    <property type="match status" value="1"/>
</dbReference>
<dbReference type="GO" id="GO:0003677">
    <property type="term" value="F:DNA binding"/>
    <property type="evidence" value="ECO:0007669"/>
    <property type="project" value="UniProtKB-KW"/>
</dbReference>
<dbReference type="SMART" id="SM00345">
    <property type="entry name" value="HTH_GNTR"/>
    <property type="match status" value="1"/>
</dbReference>
<keyword evidence="2" id="KW-0238">DNA-binding</keyword>
<gene>
    <name evidence="5" type="ORF">ZBT109_1390</name>
</gene>
<evidence type="ECO:0000256" key="3">
    <source>
        <dbReference type="ARBA" id="ARBA00023163"/>
    </source>
</evidence>
<dbReference type="InterPro" id="IPR036390">
    <property type="entry name" value="WH_DNA-bd_sf"/>
</dbReference>
<sequence>MPTSLSSAAALQTAVLDKDELASLPAFQRTAIELRDRIISGRLQAGQPLAEQELASEWGISRNTVREALRFLHGEGLVEYRHNHGVSVRCLSRQDVRDIYRTRRYIELMAVQLPETITHYHLDRLRQPLDLSAQAAASDDWQAVGTYSLRFHQCLVHMLGSARLDAFFTVLVAQQRLLFASGQYESAFQQPWLERDRRLWQLLSEQRLAEVAQMLMTYLEESERQIMDTFAAPRERLFQAL</sequence>
<reference evidence="5 6" key="1">
    <citation type="submission" date="2018-09" db="EMBL/GenBank/DDBJ databases">
        <title>Zymobacter palmae IAM14233 (=T109) whole genome analysis.</title>
        <authorList>
            <person name="Yanase H."/>
        </authorList>
    </citation>
    <scope>NUCLEOTIDE SEQUENCE [LARGE SCALE GENOMIC DNA]</scope>
    <source>
        <strain evidence="5 6">IAM14233</strain>
    </source>
</reference>
<dbReference type="EMBL" id="AP018933">
    <property type="protein sequence ID" value="BBG30150.1"/>
    <property type="molecule type" value="Genomic_DNA"/>
</dbReference>
<proteinExistence type="predicted"/>
<feature type="domain" description="HTH gntR-type" evidence="4">
    <location>
        <begin position="24"/>
        <end position="91"/>
    </location>
</feature>
<dbReference type="SUPFAM" id="SSF48008">
    <property type="entry name" value="GntR ligand-binding domain-like"/>
    <property type="match status" value="1"/>
</dbReference>
<dbReference type="OrthoDB" id="8066003at2"/>
<dbReference type="SMART" id="SM00895">
    <property type="entry name" value="FCD"/>
    <property type="match status" value="1"/>
</dbReference>
<dbReference type="PRINTS" id="PR00035">
    <property type="entry name" value="HTHGNTR"/>
</dbReference>
<keyword evidence="3" id="KW-0804">Transcription</keyword>
<dbReference type="GO" id="GO:0003700">
    <property type="term" value="F:DNA-binding transcription factor activity"/>
    <property type="evidence" value="ECO:0007669"/>
    <property type="project" value="InterPro"/>
</dbReference>
<dbReference type="Pfam" id="PF07729">
    <property type="entry name" value="FCD"/>
    <property type="match status" value="1"/>
</dbReference>
<evidence type="ECO:0000256" key="1">
    <source>
        <dbReference type="ARBA" id="ARBA00023015"/>
    </source>
</evidence>
<dbReference type="Gene3D" id="1.20.120.530">
    <property type="entry name" value="GntR ligand-binding domain-like"/>
    <property type="match status" value="1"/>
</dbReference>
<dbReference type="InterPro" id="IPR000524">
    <property type="entry name" value="Tscrpt_reg_HTH_GntR"/>
</dbReference>
<dbReference type="Pfam" id="PF00392">
    <property type="entry name" value="GntR"/>
    <property type="match status" value="1"/>
</dbReference>
<evidence type="ECO:0000256" key="2">
    <source>
        <dbReference type="ARBA" id="ARBA00023125"/>
    </source>
</evidence>
<organism evidence="5 6">
    <name type="scientific">Zymobacter palmae</name>
    <dbReference type="NCBI Taxonomy" id="33074"/>
    <lineage>
        <taxon>Bacteria</taxon>
        <taxon>Pseudomonadati</taxon>
        <taxon>Pseudomonadota</taxon>
        <taxon>Gammaproteobacteria</taxon>
        <taxon>Oceanospirillales</taxon>
        <taxon>Halomonadaceae</taxon>
        <taxon>Zymobacter group</taxon>
        <taxon>Zymobacter</taxon>
    </lineage>
</organism>
<dbReference type="RefSeq" id="WP_051524032.1">
    <property type="nucleotide sequence ID" value="NZ_AP018933.1"/>
</dbReference>
<dbReference type="Proteomes" id="UP000267342">
    <property type="component" value="Chromosome"/>
</dbReference>
<dbReference type="KEGG" id="zpl:ZBT109_1390"/>
<name>A0A348HEU8_9GAMM</name>